<comment type="caution">
    <text evidence="3">The sequence shown here is derived from an EMBL/GenBank/DDBJ whole genome shotgun (WGS) entry which is preliminary data.</text>
</comment>
<gene>
    <name evidence="3" type="ORF">FOZ62_015190</name>
</gene>
<dbReference type="Gene3D" id="3.40.640.10">
    <property type="entry name" value="Type I PLP-dependent aspartate aminotransferase-like (Major domain)"/>
    <property type="match status" value="1"/>
</dbReference>
<evidence type="ECO:0000256" key="1">
    <source>
        <dbReference type="ARBA" id="ARBA00022898"/>
    </source>
</evidence>
<reference evidence="3 4" key="1">
    <citation type="submission" date="2020-04" db="EMBL/GenBank/DDBJ databases">
        <title>Perkinsus olseni comparative genomics.</title>
        <authorList>
            <person name="Bogema D.R."/>
        </authorList>
    </citation>
    <scope>NUCLEOTIDE SEQUENCE [LARGE SCALE GENOMIC DNA]</scope>
    <source>
        <strain evidence="3">ATCC PRA-205</strain>
    </source>
</reference>
<feature type="non-terminal residue" evidence="3">
    <location>
        <position position="205"/>
    </location>
</feature>
<dbReference type="InterPro" id="IPR015421">
    <property type="entry name" value="PyrdxlP-dep_Trfase_major"/>
</dbReference>
<feature type="non-terminal residue" evidence="3">
    <location>
        <position position="1"/>
    </location>
</feature>
<dbReference type="AlphaFoldDB" id="A0A7J6R868"/>
<dbReference type="EMBL" id="JABANM010024096">
    <property type="protein sequence ID" value="KAF4716783.1"/>
    <property type="molecule type" value="Genomic_DNA"/>
</dbReference>
<dbReference type="Proteomes" id="UP000574390">
    <property type="component" value="Unassembled WGS sequence"/>
</dbReference>
<evidence type="ECO:0000313" key="4">
    <source>
        <dbReference type="Proteomes" id="UP000574390"/>
    </source>
</evidence>
<dbReference type="PANTHER" id="PTHR43586:SF8">
    <property type="entry name" value="CYSTEINE DESULFURASE 1, CHLOROPLASTIC"/>
    <property type="match status" value="1"/>
</dbReference>
<organism evidence="3 4">
    <name type="scientific">Perkinsus olseni</name>
    <name type="common">Perkinsus atlanticus</name>
    <dbReference type="NCBI Taxonomy" id="32597"/>
    <lineage>
        <taxon>Eukaryota</taxon>
        <taxon>Sar</taxon>
        <taxon>Alveolata</taxon>
        <taxon>Perkinsozoa</taxon>
        <taxon>Perkinsea</taxon>
        <taxon>Perkinsida</taxon>
        <taxon>Perkinsidae</taxon>
        <taxon>Perkinsus</taxon>
    </lineage>
</organism>
<dbReference type="InterPro" id="IPR015424">
    <property type="entry name" value="PyrdxlP-dep_Trfase"/>
</dbReference>
<dbReference type="InterPro" id="IPR000192">
    <property type="entry name" value="Aminotrans_V_dom"/>
</dbReference>
<dbReference type="PANTHER" id="PTHR43586">
    <property type="entry name" value="CYSTEINE DESULFURASE"/>
    <property type="match status" value="1"/>
</dbReference>
<evidence type="ECO:0000313" key="3">
    <source>
        <dbReference type="EMBL" id="KAF4716783.1"/>
    </source>
</evidence>
<feature type="domain" description="Aminotransferase class V" evidence="2">
    <location>
        <begin position="91"/>
        <end position="203"/>
    </location>
</feature>
<protein>
    <recommendedName>
        <fullName evidence="2">Aminotransferase class V domain-containing protein</fullName>
    </recommendedName>
</protein>
<keyword evidence="1" id="KW-0663">Pyridoxal phosphate</keyword>
<name>A0A7J6R868_PEROL</name>
<sequence>VLIIDPVAHHSSVLPFRELALKYPLSRITRSRAVSGSFVKRFSGDKSADVEVELVTLPLDPVKGTASVDGLEAVLKKVMSFNRHHHDFAVPVVVLSASSNVTGARLDIPTVSTLVHKYHGIAAWDLAAIAAHNKARFSCPSCLCAILSHQVDMNPVAHPEGYIDFAFVSPHKLLGGPGSSGLLLCKRKHQTNAVPAVCGGGVVLY</sequence>
<dbReference type="Pfam" id="PF00266">
    <property type="entry name" value="Aminotran_5"/>
    <property type="match status" value="1"/>
</dbReference>
<proteinExistence type="predicted"/>
<accession>A0A7J6R868</accession>
<evidence type="ECO:0000259" key="2">
    <source>
        <dbReference type="Pfam" id="PF00266"/>
    </source>
</evidence>
<dbReference type="SUPFAM" id="SSF53383">
    <property type="entry name" value="PLP-dependent transferases"/>
    <property type="match status" value="1"/>
</dbReference>